<dbReference type="InterPro" id="IPR002797">
    <property type="entry name" value="Polysacc_synth"/>
</dbReference>
<feature type="transmembrane region" description="Helical" evidence="6">
    <location>
        <begin position="327"/>
        <end position="352"/>
    </location>
</feature>
<comment type="subcellular location">
    <subcellularLocation>
        <location evidence="1">Cell membrane</location>
        <topology evidence="1">Multi-pass membrane protein</topology>
    </subcellularLocation>
</comment>
<proteinExistence type="predicted"/>
<feature type="transmembrane region" description="Helical" evidence="6">
    <location>
        <begin position="65"/>
        <end position="86"/>
    </location>
</feature>
<dbReference type="InterPro" id="IPR050833">
    <property type="entry name" value="Poly_Biosynth_Transport"/>
</dbReference>
<name>A0A380THK0_9ZZZZ</name>
<dbReference type="GO" id="GO:0005886">
    <property type="term" value="C:plasma membrane"/>
    <property type="evidence" value="ECO:0007669"/>
    <property type="project" value="UniProtKB-SubCell"/>
</dbReference>
<evidence type="ECO:0000313" key="7">
    <source>
        <dbReference type="EMBL" id="SUS07163.1"/>
    </source>
</evidence>
<feature type="transmembrane region" description="Helical" evidence="6">
    <location>
        <begin position="392"/>
        <end position="413"/>
    </location>
</feature>
<evidence type="ECO:0000256" key="4">
    <source>
        <dbReference type="ARBA" id="ARBA00022989"/>
    </source>
</evidence>
<keyword evidence="2" id="KW-1003">Cell membrane</keyword>
<evidence type="ECO:0000256" key="2">
    <source>
        <dbReference type="ARBA" id="ARBA00022475"/>
    </source>
</evidence>
<protein>
    <submittedName>
        <fullName evidence="7">Uncharacterized protein</fullName>
    </submittedName>
</protein>
<feature type="transmembrane region" description="Helical" evidence="6">
    <location>
        <begin position="419"/>
        <end position="438"/>
    </location>
</feature>
<dbReference type="Pfam" id="PF01943">
    <property type="entry name" value="Polysacc_synt"/>
    <property type="match status" value="1"/>
</dbReference>
<organism evidence="7">
    <name type="scientific">metagenome</name>
    <dbReference type="NCBI Taxonomy" id="256318"/>
    <lineage>
        <taxon>unclassified sequences</taxon>
        <taxon>metagenomes</taxon>
    </lineage>
</organism>
<reference evidence="7" key="1">
    <citation type="submission" date="2018-07" db="EMBL/GenBank/DDBJ databases">
        <authorList>
            <person name="Quirk P.G."/>
            <person name="Krulwich T.A."/>
        </authorList>
    </citation>
    <scope>NUCLEOTIDE SEQUENCE</scope>
</reference>
<feature type="transmembrane region" description="Helical" evidence="6">
    <location>
        <begin position="209"/>
        <end position="228"/>
    </location>
</feature>
<evidence type="ECO:0000256" key="1">
    <source>
        <dbReference type="ARBA" id="ARBA00004651"/>
    </source>
</evidence>
<evidence type="ECO:0000256" key="6">
    <source>
        <dbReference type="SAM" id="Phobius"/>
    </source>
</evidence>
<feature type="transmembrane region" description="Helical" evidence="6">
    <location>
        <begin position="32"/>
        <end position="59"/>
    </location>
</feature>
<dbReference type="PANTHER" id="PTHR30250:SF11">
    <property type="entry name" value="O-ANTIGEN TRANSPORTER-RELATED"/>
    <property type="match status" value="1"/>
</dbReference>
<keyword evidence="4 6" id="KW-1133">Transmembrane helix</keyword>
<dbReference type="EMBL" id="UIDG01000323">
    <property type="protein sequence ID" value="SUS07163.1"/>
    <property type="molecule type" value="Genomic_DNA"/>
</dbReference>
<dbReference type="PANTHER" id="PTHR30250">
    <property type="entry name" value="PST FAMILY PREDICTED COLANIC ACID TRANSPORTER"/>
    <property type="match status" value="1"/>
</dbReference>
<feature type="transmembrane region" description="Helical" evidence="6">
    <location>
        <begin position="107"/>
        <end position="129"/>
    </location>
</feature>
<feature type="transmembrane region" description="Helical" evidence="6">
    <location>
        <begin position="177"/>
        <end position="197"/>
    </location>
</feature>
<evidence type="ECO:0000256" key="3">
    <source>
        <dbReference type="ARBA" id="ARBA00022692"/>
    </source>
</evidence>
<keyword evidence="3 6" id="KW-0812">Transmembrane</keyword>
<sequence>MGVRRPASAVRGSGTVTAAETGRAARFELARVGAGSGATLAAFTLIGILINVLLARLLAPEGLGIYASAFALANVLAVLASAGLPTTLARMLPAYASQRDSLHARGCLIWAFAHAGAVSLALAGLVYLIAPLLGQAEQRSVYLLAALLVPLMALARLQQGALQGMERIVSAQIPDRLIRPAAFALLLLLWLAFAGGAGRTAAGAMGWQLVAAGASVLVGIALMARYGADWITPAGARFRLHAWYRCGALIAAANLAQVVSGQAGLVILPLFEEPAPIGYYRVALVMASFVGYPAMMVVHPVGALIARLHAEDKQADLDRMVVTSARLAWVGSIVAAVTLAVFGQLLLTALFGRDFADAYPLLIILVIGELCTVAATWRILVLQMTGRERAAADSLVIGAGIYLILTFALAAAYGAVGAVIADTASRLVVTLLLIFRFIPCRIRRGWGQG</sequence>
<dbReference type="AlphaFoldDB" id="A0A380THK0"/>
<accession>A0A380THK0</accession>
<evidence type="ECO:0000256" key="5">
    <source>
        <dbReference type="ARBA" id="ARBA00023136"/>
    </source>
</evidence>
<keyword evidence="5 6" id="KW-0472">Membrane</keyword>
<feature type="transmembrane region" description="Helical" evidence="6">
    <location>
        <begin position="358"/>
        <end position="380"/>
    </location>
</feature>
<feature type="transmembrane region" description="Helical" evidence="6">
    <location>
        <begin position="283"/>
        <end position="306"/>
    </location>
</feature>
<feature type="transmembrane region" description="Helical" evidence="6">
    <location>
        <begin position="249"/>
        <end position="271"/>
    </location>
</feature>
<feature type="transmembrane region" description="Helical" evidence="6">
    <location>
        <begin position="141"/>
        <end position="157"/>
    </location>
</feature>
<gene>
    <name evidence="7" type="ORF">DF3PB_390008</name>
</gene>